<organism evidence="1">
    <name type="scientific">marine sediment metagenome</name>
    <dbReference type="NCBI Taxonomy" id="412755"/>
    <lineage>
        <taxon>unclassified sequences</taxon>
        <taxon>metagenomes</taxon>
        <taxon>ecological metagenomes</taxon>
    </lineage>
</organism>
<reference evidence="1" key="1">
    <citation type="journal article" date="2014" name="Front. Microbiol.">
        <title>High frequency of phylogenetically diverse reductive dehalogenase-homologous genes in deep subseafloor sedimentary metagenomes.</title>
        <authorList>
            <person name="Kawai M."/>
            <person name="Futagami T."/>
            <person name="Toyoda A."/>
            <person name="Takaki Y."/>
            <person name="Nishi S."/>
            <person name="Hori S."/>
            <person name="Arai W."/>
            <person name="Tsubouchi T."/>
            <person name="Morono Y."/>
            <person name="Uchiyama I."/>
            <person name="Ito T."/>
            <person name="Fujiyama A."/>
            <person name="Inagaki F."/>
            <person name="Takami H."/>
        </authorList>
    </citation>
    <scope>NUCLEOTIDE SEQUENCE</scope>
    <source>
        <strain evidence="1">Expedition CK06-06</strain>
    </source>
</reference>
<dbReference type="AlphaFoldDB" id="X0XLT7"/>
<accession>X0XLT7</accession>
<evidence type="ECO:0000313" key="1">
    <source>
        <dbReference type="EMBL" id="GAG37613.1"/>
    </source>
</evidence>
<proteinExistence type="predicted"/>
<sequence length="134" mass="14869">VDARVGLGKKVKKRYTKGKKKGQFTKAALELREKRRAPGGIKKLDVIGRMKNSIFARASTRGVQFGSNVDYFGAHQGGTDRAGKSRNVHIDARESLPVRFSGGTWHLIKTGRAKTVWDRLEVNLRNAIEGKPLV</sequence>
<feature type="non-terminal residue" evidence="1">
    <location>
        <position position="1"/>
    </location>
</feature>
<dbReference type="EMBL" id="BARS01048542">
    <property type="protein sequence ID" value="GAG37613.1"/>
    <property type="molecule type" value="Genomic_DNA"/>
</dbReference>
<comment type="caution">
    <text evidence="1">The sequence shown here is derived from an EMBL/GenBank/DDBJ whole genome shotgun (WGS) entry which is preliminary data.</text>
</comment>
<gene>
    <name evidence="1" type="ORF">S01H1_72736</name>
</gene>
<name>X0XLT7_9ZZZZ</name>
<protein>
    <submittedName>
        <fullName evidence="1">Uncharacterized protein</fullName>
    </submittedName>
</protein>